<evidence type="ECO:0000256" key="9">
    <source>
        <dbReference type="ARBA" id="ARBA00022833"/>
    </source>
</evidence>
<dbReference type="GO" id="GO:0008270">
    <property type="term" value="F:zinc ion binding"/>
    <property type="evidence" value="ECO:0007669"/>
    <property type="project" value="UniProtKB-KW"/>
</dbReference>
<dbReference type="Gene3D" id="3.40.50.150">
    <property type="entry name" value="Vaccinia Virus protein VP39"/>
    <property type="match status" value="1"/>
</dbReference>
<comment type="subcellular location">
    <subcellularLocation>
        <location evidence="1">Cytoplasm</location>
        <location evidence="1">Cytosol</location>
    </subcellularLocation>
</comment>
<evidence type="ECO:0000256" key="14">
    <source>
        <dbReference type="SAM" id="MobiDB-lite"/>
    </source>
</evidence>
<comment type="catalytic activity">
    <reaction evidence="11">
        <text>L-arginyl-[protein] + S-adenosyl-L-methionine = N(omega)-methyl-L-arginyl-[protein] + S-adenosyl-L-homocysteine + H(+)</text>
        <dbReference type="Rhea" id="RHEA:48100"/>
        <dbReference type="Rhea" id="RHEA-COMP:10532"/>
        <dbReference type="Rhea" id="RHEA-COMP:11990"/>
        <dbReference type="ChEBI" id="CHEBI:15378"/>
        <dbReference type="ChEBI" id="CHEBI:29965"/>
        <dbReference type="ChEBI" id="CHEBI:57856"/>
        <dbReference type="ChEBI" id="CHEBI:59789"/>
        <dbReference type="ChEBI" id="CHEBI:65280"/>
    </reaction>
    <physiologicalReaction direction="left-to-right" evidence="11">
        <dbReference type="Rhea" id="RHEA:48101"/>
    </physiologicalReaction>
</comment>
<evidence type="ECO:0000256" key="6">
    <source>
        <dbReference type="ARBA" id="ARBA00022691"/>
    </source>
</evidence>
<proteinExistence type="predicted"/>
<dbReference type="PROSITE" id="PS00028">
    <property type="entry name" value="ZINC_FINGER_C2H2_1"/>
    <property type="match status" value="1"/>
</dbReference>
<gene>
    <name evidence="16" type="ORF">HBR001_LOCUS8931</name>
</gene>
<dbReference type="InterPro" id="IPR013087">
    <property type="entry name" value="Znf_C2H2_type"/>
</dbReference>
<evidence type="ECO:0000256" key="10">
    <source>
        <dbReference type="ARBA" id="ARBA00047384"/>
    </source>
</evidence>
<keyword evidence="9" id="KW-0862">Zinc</keyword>
<comment type="catalytic activity">
    <reaction evidence="10">
        <text>L-arginyl-[protein] + 2 S-adenosyl-L-methionine = N(omega),N(omega)-dimethyl-L-arginyl-[protein] + 2 S-adenosyl-L-homocysteine + 2 H(+)</text>
        <dbReference type="Rhea" id="RHEA:48096"/>
        <dbReference type="Rhea" id="RHEA-COMP:10532"/>
        <dbReference type="Rhea" id="RHEA-COMP:11991"/>
        <dbReference type="ChEBI" id="CHEBI:15378"/>
        <dbReference type="ChEBI" id="CHEBI:29965"/>
        <dbReference type="ChEBI" id="CHEBI:57856"/>
        <dbReference type="ChEBI" id="CHEBI:59789"/>
        <dbReference type="ChEBI" id="CHEBI:61897"/>
        <dbReference type="EC" id="2.1.1.319"/>
    </reaction>
    <physiologicalReaction direction="left-to-right" evidence="10">
        <dbReference type="Rhea" id="RHEA:48097"/>
    </physiologicalReaction>
</comment>
<keyword evidence="3" id="KW-0963">Cytoplasm</keyword>
<protein>
    <recommendedName>
        <fullName evidence="2">type I protein arginine methyltransferase</fullName>
        <ecNumber evidence="2">2.1.1.319</ecNumber>
    </recommendedName>
</protein>
<dbReference type="GO" id="GO:0042054">
    <property type="term" value="F:histone methyltransferase activity"/>
    <property type="evidence" value="ECO:0007669"/>
    <property type="project" value="TreeGrafter"/>
</dbReference>
<evidence type="ECO:0000256" key="1">
    <source>
        <dbReference type="ARBA" id="ARBA00004514"/>
    </source>
</evidence>
<dbReference type="GO" id="GO:0032259">
    <property type="term" value="P:methylation"/>
    <property type="evidence" value="ECO:0007669"/>
    <property type="project" value="UniProtKB-KW"/>
</dbReference>
<sequence>MPTLNDPVEMDGGEDWNDWVDDNSSVSYNCVLCASKFRAEAPLHAHLQEAHDFSLHEQILAHKLDTYGTIQLINFIRWNTLDGVEADQVKQTLATEGRAAFEKEEYLKPVVADDPLLYCLDCADSDCSDDDDVNDSGEGSKKMEVETSPARGDDSDLVAKLQRENQELKQQLARFSKLVRDFVVDGEDDAPIEDAANNDTYYFDSYSKVDIHREMITDRVRTDGYRNAILNNPEIFKDKVVLDVGCGTGILSMFAAQAGAAKVIGIDCSEMGNVAREIVAANGFSDVITILRGKVEDMDLPVDKVDIIVSEWMGYCLLYEAMLDTVLFARDKWLAPGGHMFPDKCSLLIQGMEDSSQRLAFWDDVYGFNMQPVKSNISIRDAFVEDVQQSDIITSRELLQEIDIDHVTYDGLDFHSTFTLSVTRDATMHGFVSSFDVGFERDLPRPEYFTTGCEGAPTHWHQVFFHISKPFTVKKGDRIDGKWWVRRNAENPRFLDVEIEWKEAIEEAFLVQRYRIR</sequence>
<dbReference type="InterPro" id="IPR029063">
    <property type="entry name" value="SAM-dependent_MTases_sf"/>
</dbReference>
<dbReference type="InterPro" id="IPR049482">
    <property type="entry name" value="ANM3-like_C2H2_Zf"/>
</dbReference>
<feature type="region of interest" description="Disordered" evidence="14">
    <location>
        <begin position="130"/>
        <end position="154"/>
    </location>
</feature>
<evidence type="ECO:0000256" key="4">
    <source>
        <dbReference type="ARBA" id="ARBA00022603"/>
    </source>
</evidence>
<evidence type="ECO:0000256" key="8">
    <source>
        <dbReference type="ARBA" id="ARBA00022771"/>
    </source>
</evidence>
<evidence type="ECO:0000256" key="3">
    <source>
        <dbReference type="ARBA" id="ARBA00022490"/>
    </source>
</evidence>
<dbReference type="Pfam" id="PF13649">
    <property type="entry name" value="Methyltransf_25"/>
    <property type="match status" value="1"/>
</dbReference>
<keyword evidence="7" id="KW-0479">Metal-binding</keyword>
<reference evidence="16" key="1">
    <citation type="submission" date="2022-12" db="EMBL/GenBank/DDBJ databases">
        <authorList>
            <person name="Webb A."/>
        </authorList>
    </citation>
    <scope>NUCLEOTIDE SEQUENCE</scope>
    <source>
        <strain evidence="16">Hp1</strain>
    </source>
</reference>
<dbReference type="FunFam" id="3.40.50.150:FF:000003">
    <property type="entry name" value="Blast:Protein arginine N-methyltransferase 1"/>
    <property type="match status" value="1"/>
</dbReference>
<dbReference type="Pfam" id="PF21137">
    <property type="entry name" value="ANM3_C2H2_Zf"/>
    <property type="match status" value="1"/>
</dbReference>
<keyword evidence="17" id="KW-1185">Reference proteome</keyword>
<keyword evidence="6 13" id="KW-0949">S-adenosyl-L-methionine</keyword>
<evidence type="ECO:0000256" key="7">
    <source>
        <dbReference type="ARBA" id="ARBA00022723"/>
    </source>
</evidence>
<keyword evidence="8 12" id="KW-0863">Zinc-finger</keyword>
<evidence type="ECO:0000256" key="12">
    <source>
        <dbReference type="PROSITE-ProRule" id="PRU00042"/>
    </source>
</evidence>
<dbReference type="SUPFAM" id="SSF53335">
    <property type="entry name" value="S-adenosyl-L-methionine-dependent methyltransferases"/>
    <property type="match status" value="1"/>
</dbReference>
<dbReference type="GO" id="GO:0005829">
    <property type="term" value="C:cytosol"/>
    <property type="evidence" value="ECO:0007669"/>
    <property type="project" value="UniProtKB-SubCell"/>
</dbReference>
<evidence type="ECO:0000259" key="15">
    <source>
        <dbReference type="PROSITE" id="PS50157"/>
    </source>
</evidence>
<keyword evidence="4 13" id="KW-0489">Methyltransferase</keyword>
<dbReference type="CDD" id="cd02440">
    <property type="entry name" value="AdoMet_MTases"/>
    <property type="match status" value="1"/>
</dbReference>
<keyword evidence="5 13" id="KW-0808">Transferase</keyword>
<dbReference type="SUPFAM" id="SSF57667">
    <property type="entry name" value="beta-beta-alpha zinc fingers"/>
    <property type="match status" value="1"/>
</dbReference>
<evidence type="ECO:0000313" key="17">
    <source>
        <dbReference type="Proteomes" id="UP001162031"/>
    </source>
</evidence>
<evidence type="ECO:0000256" key="2">
    <source>
        <dbReference type="ARBA" id="ARBA00011925"/>
    </source>
</evidence>
<feature type="domain" description="C2H2-type" evidence="15">
    <location>
        <begin position="28"/>
        <end position="51"/>
    </location>
</feature>
<dbReference type="GO" id="GO:0035242">
    <property type="term" value="F:protein-arginine omega-N asymmetric methyltransferase activity"/>
    <property type="evidence" value="ECO:0007669"/>
    <property type="project" value="UniProtKB-EC"/>
</dbReference>
<dbReference type="PANTHER" id="PTHR11006">
    <property type="entry name" value="PROTEIN ARGININE N-METHYLTRANSFERASE"/>
    <property type="match status" value="1"/>
</dbReference>
<dbReference type="InterPro" id="IPR036236">
    <property type="entry name" value="Znf_C2H2_sf"/>
</dbReference>
<dbReference type="InterPro" id="IPR055135">
    <property type="entry name" value="PRMT_dom"/>
</dbReference>
<dbReference type="PROSITE" id="PS50157">
    <property type="entry name" value="ZINC_FINGER_C2H2_2"/>
    <property type="match status" value="1"/>
</dbReference>
<dbReference type="PANTHER" id="PTHR11006:SF53">
    <property type="entry name" value="PROTEIN ARGININE N-METHYLTRANSFERASE 3"/>
    <property type="match status" value="1"/>
</dbReference>
<dbReference type="Pfam" id="PF22528">
    <property type="entry name" value="PRMT_C"/>
    <property type="match status" value="1"/>
</dbReference>
<dbReference type="Proteomes" id="UP001162031">
    <property type="component" value="Unassembled WGS sequence"/>
</dbReference>
<dbReference type="InterPro" id="IPR025799">
    <property type="entry name" value="Arg_MeTrfase"/>
</dbReference>
<evidence type="ECO:0000256" key="5">
    <source>
        <dbReference type="ARBA" id="ARBA00022679"/>
    </source>
</evidence>
<comment type="caution">
    <text evidence="16">The sequence shown here is derived from an EMBL/GenBank/DDBJ whole genome shotgun (WGS) entry which is preliminary data.</text>
</comment>
<dbReference type="InterPro" id="IPR041698">
    <property type="entry name" value="Methyltransf_25"/>
</dbReference>
<dbReference type="Gene3D" id="2.70.160.11">
    <property type="entry name" value="Hnrnp arginine n-methyltransferase1"/>
    <property type="match status" value="1"/>
</dbReference>
<evidence type="ECO:0000313" key="16">
    <source>
        <dbReference type="EMBL" id="CAI5742339.1"/>
    </source>
</evidence>
<dbReference type="EMBL" id="CANTFL010001466">
    <property type="protein sequence ID" value="CAI5742339.1"/>
    <property type="molecule type" value="Genomic_DNA"/>
</dbReference>
<organism evidence="16 17">
    <name type="scientific">Hyaloperonospora brassicae</name>
    <name type="common">Brassica downy mildew</name>
    <name type="synonym">Peronospora brassicae</name>
    <dbReference type="NCBI Taxonomy" id="162125"/>
    <lineage>
        <taxon>Eukaryota</taxon>
        <taxon>Sar</taxon>
        <taxon>Stramenopiles</taxon>
        <taxon>Oomycota</taxon>
        <taxon>Peronosporomycetes</taxon>
        <taxon>Peronosporales</taxon>
        <taxon>Peronosporaceae</taxon>
        <taxon>Hyaloperonospora</taxon>
    </lineage>
</organism>
<dbReference type="EC" id="2.1.1.319" evidence="2"/>
<name>A0AAV0V3U2_HYABA</name>
<evidence type="ECO:0000256" key="11">
    <source>
        <dbReference type="ARBA" id="ARBA00049303"/>
    </source>
</evidence>
<dbReference type="GO" id="GO:0005634">
    <property type="term" value="C:nucleus"/>
    <property type="evidence" value="ECO:0007669"/>
    <property type="project" value="TreeGrafter"/>
</dbReference>
<accession>A0AAV0V3U2</accession>
<evidence type="ECO:0000256" key="13">
    <source>
        <dbReference type="PROSITE-ProRule" id="PRU01015"/>
    </source>
</evidence>
<dbReference type="PROSITE" id="PS51678">
    <property type="entry name" value="SAM_MT_PRMT"/>
    <property type="match status" value="1"/>
</dbReference>
<dbReference type="AlphaFoldDB" id="A0AAV0V3U2"/>